<dbReference type="RefSeq" id="WP_338521923.1">
    <property type="nucleotide sequence ID" value="NZ_CP135136.1"/>
</dbReference>
<proteinExistence type="inferred from homology"/>
<dbReference type="Gene3D" id="3.30.420.40">
    <property type="match status" value="2"/>
</dbReference>
<evidence type="ECO:0000313" key="6">
    <source>
        <dbReference type="Proteomes" id="UP001360424"/>
    </source>
</evidence>
<keyword evidence="6" id="KW-1185">Reference proteome</keyword>
<dbReference type="GO" id="GO:0061711">
    <property type="term" value="F:tRNA N(6)-L-threonylcarbamoyladenine synthase activity"/>
    <property type="evidence" value="ECO:0007669"/>
    <property type="project" value="UniProtKB-EC"/>
</dbReference>
<organism evidence="5 6">
    <name type="scientific">Candidatus Legionella polyplacis</name>
    <dbReference type="NCBI Taxonomy" id="2005262"/>
    <lineage>
        <taxon>Bacteria</taxon>
        <taxon>Pseudomonadati</taxon>
        <taxon>Pseudomonadota</taxon>
        <taxon>Gammaproteobacteria</taxon>
        <taxon>Legionellales</taxon>
        <taxon>Legionellaceae</taxon>
        <taxon>Legionella</taxon>
    </lineage>
</organism>
<dbReference type="InterPro" id="IPR000905">
    <property type="entry name" value="Gcp-like_dom"/>
</dbReference>
<sequence>MNFLAIDLSTDMSSVALLTKDGMFYKKDLDLNNRSRFVLKMIDNLLIDSGICFSKLDAIIYCAGPGSFTGIRVACSIVKGLAYTMNIPLFSVSSFNSIAQEAYAMQQYININCFKFNLLVVMDAKMNRVYWDYIKYKFISTKERISKVSSISIPEDKSELILVGVFNDKIISYLSGKIKSRIVNKFFIYPNAKSIINFVLSRKISINNVHINDVVPIYLKDLMLL</sequence>
<name>A0ABZ2GXQ6_9GAMM</name>
<dbReference type="Pfam" id="PF00814">
    <property type="entry name" value="TsaD"/>
    <property type="match status" value="1"/>
</dbReference>
<dbReference type="NCBIfam" id="TIGR03725">
    <property type="entry name" value="T6A_YeaZ"/>
    <property type="match status" value="1"/>
</dbReference>
<reference evidence="5" key="1">
    <citation type="submission" date="2023-09" db="EMBL/GenBank/DDBJ databases">
        <title>Genomes of two closely related lineages of the louse Polyplax serrata with different host specificities.</title>
        <authorList>
            <person name="Martinu J."/>
            <person name="Tarabai H."/>
            <person name="Stefka J."/>
            <person name="Hypsa V."/>
        </authorList>
    </citation>
    <scope>NUCLEOTIDE SEQUENCE [LARGE SCALE GENOMIC DNA]</scope>
    <source>
        <strain evidence="5">HR10_N</strain>
    </source>
</reference>
<protein>
    <recommendedName>
        <fullName evidence="2">tRNA threonylcarbamoyladenosine biosynthesis protein TsaB</fullName>
    </recommendedName>
    <alternativeName>
        <fullName evidence="3">t(6)A37 threonylcarbamoyladenosine biosynthesis protein TsaB</fullName>
    </alternativeName>
</protein>
<dbReference type="EMBL" id="CP135136">
    <property type="protein sequence ID" value="WWR12213.1"/>
    <property type="molecule type" value="Genomic_DNA"/>
</dbReference>
<dbReference type="SUPFAM" id="SSF53067">
    <property type="entry name" value="Actin-like ATPase domain"/>
    <property type="match status" value="1"/>
</dbReference>
<evidence type="ECO:0000313" key="5">
    <source>
        <dbReference type="EMBL" id="WWR12213.1"/>
    </source>
</evidence>
<evidence type="ECO:0000256" key="2">
    <source>
        <dbReference type="ARBA" id="ARBA00019012"/>
    </source>
</evidence>
<evidence type="ECO:0000256" key="3">
    <source>
        <dbReference type="ARBA" id="ARBA00032446"/>
    </source>
</evidence>
<feature type="domain" description="Gcp-like" evidence="4">
    <location>
        <begin position="37"/>
        <end position="132"/>
    </location>
</feature>
<dbReference type="InterPro" id="IPR043129">
    <property type="entry name" value="ATPase_NBD"/>
</dbReference>
<keyword evidence="5" id="KW-0808">Transferase</keyword>
<dbReference type="Proteomes" id="UP001360424">
    <property type="component" value="Chromosome"/>
</dbReference>
<accession>A0ABZ2GXQ6</accession>
<dbReference type="InterPro" id="IPR022496">
    <property type="entry name" value="T6A_TsaB"/>
</dbReference>
<keyword evidence="5" id="KW-0012">Acyltransferase</keyword>
<dbReference type="CDD" id="cd24032">
    <property type="entry name" value="ASKHA_NBD_TsaB"/>
    <property type="match status" value="1"/>
</dbReference>
<evidence type="ECO:0000259" key="4">
    <source>
        <dbReference type="Pfam" id="PF00814"/>
    </source>
</evidence>
<evidence type="ECO:0000256" key="1">
    <source>
        <dbReference type="ARBA" id="ARBA00010493"/>
    </source>
</evidence>
<comment type="similarity">
    <text evidence="1">Belongs to the KAE1 / TsaD family. TsaB subfamily.</text>
</comment>
<gene>
    <name evidence="5" type="primary">tsaB</name>
    <name evidence="5" type="ORF">RQL38_01120</name>
</gene>